<evidence type="ECO:0000313" key="2">
    <source>
        <dbReference type="EMBL" id="TRM66045.1"/>
    </source>
</evidence>
<evidence type="ECO:0000313" key="3">
    <source>
        <dbReference type="Proteomes" id="UP000320762"/>
    </source>
</evidence>
<dbReference type="AlphaFoldDB" id="A0A550CMM2"/>
<evidence type="ECO:0000256" key="1">
    <source>
        <dbReference type="SAM" id="MobiDB-lite"/>
    </source>
</evidence>
<protein>
    <submittedName>
        <fullName evidence="2">Uncharacterized protein</fullName>
    </submittedName>
</protein>
<feature type="compositionally biased region" description="Low complexity" evidence="1">
    <location>
        <begin position="255"/>
        <end position="269"/>
    </location>
</feature>
<proteinExistence type="predicted"/>
<feature type="region of interest" description="Disordered" evidence="1">
    <location>
        <begin position="235"/>
        <end position="274"/>
    </location>
</feature>
<name>A0A550CMM2_9AGAR</name>
<sequence length="357" mass="38485">MGIARHPGGQRRAHGTALAGPVKFTYRLQDELCILSGRFTIQGTAKGALCTTCTSRSIRPMARRPRGPSWVAPGLSPRAVRSVVARRSASSARPASIVSTTSTWALSSSIPWRRGCHGRRCSTPLWLYATAVRPRPAPARRPAHHPCEVGSRRHHRPYGAAAALGGQPTIVHVAVMPPPLRGPRRLAIGRLLLRRRRHPQAHPCPVVSATTLASSSVTVRCTSTSRTSWAAARQSRATTVRRARPDALSRIDSPTRTSRATGRASSGSGVVERTSRMTPHLGLRVAAGRLPRRRRPRDSPLARELALGLLQGASRLFLATATARSSLLGGRCEGIRIGQSFDSVVILYTRARSSADT</sequence>
<reference evidence="2 3" key="1">
    <citation type="journal article" date="2019" name="New Phytol.">
        <title>Comparative genomics reveals unique wood-decay strategies and fruiting body development in the Schizophyllaceae.</title>
        <authorList>
            <person name="Almasi E."/>
            <person name="Sahu N."/>
            <person name="Krizsan K."/>
            <person name="Balint B."/>
            <person name="Kovacs G.M."/>
            <person name="Kiss B."/>
            <person name="Cseklye J."/>
            <person name="Drula E."/>
            <person name="Henrissat B."/>
            <person name="Nagy I."/>
            <person name="Chovatia M."/>
            <person name="Adam C."/>
            <person name="LaButti K."/>
            <person name="Lipzen A."/>
            <person name="Riley R."/>
            <person name="Grigoriev I.V."/>
            <person name="Nagy L.G."/>
        </authorList>
    </citation>
    <scope>NUCLEOTIDE SEQUENCE [LARGE SCALE GENOMIC DNA]</scope>
    <source>
        <strain evidence="2 3">NL-1724</strain>
    </source>
</reference>
<gene>
    <name evidence="2" type="ORF">BD626DRAFT_628023</name>
</gene>
<accession>A0A550CMM2</accession>
<comment type="caution">
    <text evidence="2">The sequence shown here is derived from an EMBL/GenBank/DDBJ whole genome shotgun (WGS) entry which is preliminary data.</text>
</comment>
<keyword evidence="3" id="KW-1185">Reference proteome</keyword>
<dbReference type="EMBL" id="VDMD01000004">
    <property type="protein sequence ID" value="TRM66045.1"/>
    <property type="molecule type" value="Genomic_DNA"/>
</dbReference>
<organism evidence="2 3">
    <name type="scientific">Schizophyllum amplum</name>
    <dbReference type="NCBI Taxonomy" id="97359"/>
    <lineage>
        <taxon>Eukaryota</taxon>
        <taxon>Fungi</taxon>
        <taxon>Dikarya</taxon>
        <taxon>Basidiomycota</taxon>
        <taxon>Agaricomycotina</taxon>
        <taxon>Agaricomycetes</taxon>
        <taxon>Agaricomycetidae</taxon>
        <taxon>Agaricales</taxon>
        <taxon>Schizophyllaceae</taxon>
        <taxon>Schizophyllum</taxon>
    </lineage>
</organism>
<dbReference type="Proteomes" id="UP000320762">
    <property type="component" value="Unassembled WGS sequence"/>
</dbReference>